<dbReference type="EMBL" id="CATZLL010000014">
    <property type="protein sequence ID" value="CAJ0819353.1"/>
    <property type="molecule type" value="Genomic_DNA"/>
</dbReference>
<name>A0ABN9JQK7_9RALS</name>
<keyword evidence="3" id="KW-1185">Reference proteome</keyword>
<comment type="caution">
    <text evidence="2">The sequence shown here is derived from an EMBL/GenBank/DDBJ whole genome shotgun (WGS) entry which is preliminary data.</text>
</comment>
<proteinExistence type="predicted"/>
<protein>
    <recommendedName>
        <fullName evidence="1">Flagellar motor switch protein FliN-like C-terminal domain-containing protein</fullName>
    </recommendedName>
</protein>
<dbReference type="Proteomes" id="UP001189757">
    <property type="component" value="Unassembled WGS sequence"/>
</dbReference>
<evidence type="ECO:0000313" key="3">
    <source>
        <dbReference type="Proteomes" id="UP001189757"/>
    </source>
</evidence>
<sequence length="283" mass="30837">MNVQALPTSSRNVQPAAQIVLDPCTLGRPYHLLDDVLHEVQRCIDHYFHERFNLRRGTKFTATHIAIGAFRPRDAAGWHAYTSDNGAIAVRATRHLMLALLACHYDTPFDAAASADPGPESGTERRFAAQMHGALLTAFATAITGDRADAFSPTTDGSPSVGARVVRITIQEPARNLSGDLEFALDDAWLIRLFARLDAQRPHATTPVADGTPAGVRIPMQLTVRMLTKDMPLDDLLKLRSGDVLPVRLPETAEVLVGDVRLYRAALAEQQGAVCITAFEPVE</sequence>
<organism evidence="2 3">
    <name type="scientific">Ralstonia flaminis</name>
    <dbReference type="NCBI Taxonomy" id="3058597"/>
    <lineage>
        <taxon>Bacteria</taxon>
        <taxon>Pseudomonadati</taxon>
        <taxon>Pseudomonadota</taxon>
        <taxon>Betaproteobacteria</taxon>
        <taxon>Burkholderiales</taxon>
        <taxon>Burkholderiaceae</taxon>
        <taxon>Ralstonia</taxon>
    </lineage>
</organism>
<dbReference type="RefSeq" id="WP_199030103.1">
    <property type="nucleotide sequence ID" value="NZ_CATZLL010000014.1"/>
</dbReference>
<feature type="domain" description="Flagellar motor switch protein FliN-like C-terminal" evidence="1">
    <location>
        <begin position="217"/>
        <end position="273"/>
    </location>
</feature>
<dbReference type="InterPro" id="IPR036429">
    <property type="entry name" value="SpoA-like_sf"/>
</dbReference>
<dbReference type="Gene3D" id="2.30.330.10">
    <property type="entry name" value="SpoA-like"/>
    <property type="match status" value="1"/>
</dbReference>
<evidence type="ECO:0000259" key="1">
    <source>
        <dbReference type="Pfam" id="PF01052"/>
    </source>
</evidence>
<dbReference type="SUPFAM" id="SSF101801">
    <property type="entry name" value="Surface presentation of antigens (SPOA)"/>
    <property type="match status" value="1"/>
</dbReference>
<gene>
    <name evidence="2" type="ORF">LMG18101_03918</name>
</gene>
<dbReference type="InterPro" id="IPR001543">
    <property type="entry name" value="FliN-like_C"/>
</dbReference>
<reference evidence="2 3" key="1">
    <citation type="submission" date="2023-07" db="EMBL/GenBank/DDBJ databases">
        <authorList>
            <person name="Peeters C."/>
        </authorList>
    </citation>
    <scope>NUCLEOTIDE SEQUENCE [LARGE SCALE GENOMIC DNA]</scope>
    <source>
        <strain evidence="2 3">LMG 18101</strain>
    </source>
</reference>
<accession>A0ABN9JQK7</accession>
<evidence type="ECO:0000313" key="2">
    <source>
        <dbReference type="EMBL" id="CAJ0819353.1"/>
    </source>
</evidence>
<dbReference type="Pfam" id="PF01052">
    <property type="entry name" value="FliMN_C"/>
    <property type="match status" value="1"/>
</dbReference>